<proteinExistence type="predicted"/>
<gene>
    <name evidence="2" type="ORF">S101395_00242</name>
</gene>
<evidence type="ECO:0000313" key="2">
    <source>
        <dbReference type="EMBL" id="ASB86797.1"/>
    </source>
</evidence>
<evidence type="ECO:0000313" key="3">
    <source>
        <dbReference type="Proteomes" id="UP000196877"/>
    </source>
</evidence>
<organism evidence="2 3">
    <name type="scientific">Bacillus sonorensis</name>
    <dbReference type="NCBI Taxonomy" id="119858"/>
    <lineage>
        <taxon>Bacteria</taxon>
        <taxon>Bacillati</taxon>
        <taxon>Bacillota</taxon>
        <taxon>Bacilli</taxon>
        <taxon>Bacillales</taxon>
        <taxon>Bacillaceae</taxon>
        <taxon>Bacillus</taxon>
    </lineage>
</organism>
<evidence type="ECO:0008006" key="4">
    <source>
        <dbReference type="Google" id="ProtNLM"/>
    </source>
</evidence>
<name>A0ABM6LCC9_9BACI</name>
<dbReference type="PROSITE" id="PS51257">
    <property type="entry name" value="PROKAR_LIPOPROTEIN"/>
    <property type="match status" value="1"/>
</dbReference>
<sequence length="61" mass="7069">MNQVLYRYPLVMIVLILIGFFSCNANPRFKKPLIVMCFAANGIYIIWRLGFTLQAPGLMMR</sequence>
<keyword evidence="3" id="KW-1185">Reference proteome</keyword>
<evidence type="ECO:0000256" key="1">
    <source>
        <dbReference type="SAM" id="Phobius"/>
    </source>
</evidence>
<keyword evidence="1" id="KW-0812">Transmembrane</keyword>
<keyword evidence="1" id="KW-0472">Membrane</keyword>
<reference evidence="2 3" key="1">
    <citation type="submission" date="2017-06" db="EMBL/GenBank/DDBJ databases">
        <title>Genome sequence of Bacillus sonorensis strain SRCM101395.</title>
        <authorList>
            <person name="Cho S.H."/>
        </authorList>
    </citation>
    <scope>NUCLEOTIDE SEQUENCE [LARGE SCALE GENOMIC DNA]</scope>
    <source>
        <strain evidence="2 3">SRCM101395</strain>
    </source>
</reference>
<keyword evidence="1" id="KW-1133">Transmembrane helix</keyword>
<dbReference type="GeneID" id="92855713"/>
<dbReference type="Proteomes" id="UP000196877">
    <property type="component" value="Chromosome"/>
</dbReference>
<feature type="transmembrane region" description="Helical" evidence="1">
    <location>
        <begin position="33"/>
        <end position="51"/>
    </location>
</feature>
<protein>
    <recommendedName>
        <fullName evidence="4">Lipoprotein</fullName>
    </recommendedName>
</protein>
<dbReference type="EMBL" id="CP021920">
    <property type="protein sequence ID" value="ASB86797.1"/>
    <property type="molecule type" value="Genomic_DNA"/>
</dbReference>
<dbReference type="RefSeq" id="WP_029419716.1">
    <property type="nucleotide sequence ID" value="NZ_CABJEH010000002.1"/>
</dbReference>
<feature type="transmembrane region" description="Helical" evidence="1">
    <location>
        <begin position="6"/>
        <end position="26"/>
    </location>
</feature>
<accession>A0ABM6LCC9</accession>